<evidence type="ECO:0000259" key="9">
    <source>
        <dbReference type="PROSITE" id="PS50979"/>
    </source>
</evidence>
<dbReference type="PANTHER" id="PTHR45007">
    <property type="entry name" value="CARBOXYLASE, PUTATIVE (AFU_ORTHOLOGUE AFUA_5G07570)-RELATED"/>
    <property type="match status" value="1"/>
</dbReference>
<dbReference type="InterPro" id="IPR011761">
    <property type="entry name" value="ATP-grasp"/>
</dbReference>
<dbReference type="InterPro" id="IPR011054">
    <property type="entry name" value="Rudment_hybrid_motif"/>
</dbReference>
<feature type="domain" description="Lipoyl-binding" evidence="7">
    <location>
        <begin position="574"/>
        <end position="652"/>
    </location>
</feature>
<evidence type="ECO:0000259" key="8">
    <source>
        <dbReference type="PROSITE" id="PS50975"/>
    </source>
</evidence>
<comment type="caution">
    <text evidence="10">The sequence shown here is derived from an EMBL/GenBank/DDBJ whole genome shotgun (WGS) entry which is preliminary data.</text>
</comment>
<evidence type="ECO:0000313" key="11">
    <source>
        <dbReference type="Proteomes" id="UP001341245"/>
    </source>
</evidence>
<organism evidence="10 11">
    <name type="scientific">Aureobasidium pullulans</name>
    <name type="common">Black yeast</name>
    <name type="synonym">Pullularia pullulans</name>
    <dbReference type="NCBI Taxonomy" id="5580"/>
    <lineage>
        <taxon>Eukaryota</taxon>
        <taxon>Fungi</taxon>
        <taxon>Dikarya</taxon>
        <taxon>Ascomycota</taxon>
        <taxon>Pezizomycotina</taxon>
        <taxon>Dothideomycetes</taxon>
        <taxon>Dothideomycetidae</taxon>
        <taxon>Dothideales</taxon>
        <taxon>Saccotheciaceae</taxon>
        <taxon>Aureobasidium</taxon>
    </lineage>
</organism>
<dbReference type="InterPro" id="IPR016185">
    <property type="entry name" value="PreATP-grasp_dom_sf"/>
</dbReference>
<name>A0ABR0TSJ8_AURPU</name>
<dbReference type="PROSITE" id="PS50968">
    <property type="entry name" value="BIOTINYL_LIPOYL"/>
    <property type="match status" value="1"/>
</dbReference>
<dbReference type="PROSITE" id="PS00867">
    <property type="entry name" value="CPSASE_2"/>
    <property type="match status" value="1"/>
</dbReference>
<evidence type="ECO:0000256" key="6">
    <source>
        <dbReference type="PROSITE-ProRule" id="PRU00409"/>
    </source>
</evidence>
<keyword evidence="2" id="KW-0436">Ligase</keyword>
<dbReference type="Proteomes" id="UP001341245">
    <property type="component" value="Unassembled WGS sequence"/>
</dbReference>
<evidence type="ECO:0000313" key="10">
    <source>
        <dbReference type="EMBL" id="KAK6007382.1"/>
    </source>
</evidence>
<dbReference type="Pfam" id="PF02785">
    <property type="entry name" value="Biotin_carb_C"/>
    <property type="match status" value="1"/>
</dbReference>
<dbReference type="SUPFAM" id="SSF52440">
    <property type="entry name" value="PreATP-grasp domain"/>
    <property type="match status" value="1"/>
</dbReference>
<evidence type="ECO:0000256" key="4">
    <source>
        <dbReference type="ARBA" id="ARBA00022840"/>
    </source>
</evidence>
<dbReference type="InterPro" id="IPR011764">
    <property type="entry name" value="Biotin_carboxylation_dom"/>
</dbReference>
<proteinExistence type="predicted"/>
<evidence type="ECO:0000256" key="5">
    <source>
        <dbReference type="ARBA" id="ARBA00023267"/>
    </source>
</evidence>
<dbReference type="SUPFAM" id="SSF51246">
    <property type="entry name" value="Rudiment single hybrid motif"/>
    <property type="match status" value="1"/>
</dbReference>
<dbReference type="Gene3D" id="3.30.470.20">
    <property type="entry name" value="ATP-grasp fold, B domain"/>
    <property type="match status" value="1"/>
</dbReference>
<dbReference type="PROSITE" id="PS50979">
    <property type="entry name" value="BC"/>
    <property type="match status" value="1"/>
</dbReference>
<feature type="domain" description="ATP-grasp" evidence="8">
    <location>
        <begin position="128"/>
        <end position="323"/>
    </location>
</feature>
<dbReference type="SMART" id="SM00878">
    <property type="entry name" value="Biotin_carb_C"/>
    <property type="match status" value="1"/>
</dbReference>
<dbReference type="InterPro" id="IPR011053">
    <property type="entry name" value="Single_hybrid_motif"/>
</dbReference>
<dbReference type="PANTHER" id="PTHR45007:SF1">
    <property type="entry name" value="CARBOXYLASE, PUTATIVE (AFU_ORTHOLOGUE AFUA_5G07570)-RELATED"/>
    <property type="match status" value="1"/>
</dbReference>
<evidence type="ECO:0000256" key="2">
    <source>
        <dbReference type="ARBA" id="ARBA00022598"/>
    </source>
</evidence>
<evidence type="ECO:0000259" key="7">
    <source>
        <dbReference type="PROSITE" id="PS50968"/>
    </source>
</evidence>
<dbReference type="PROSITE" id="PS50975">
    <property type="entry name" value="ATP_GRASP"/>
    <property type="match status" value="1"/>
</dbReference>
<dbReference type="Pfam" id="PF02786">
    <property type="entry name" value="CPSase_L_D2"/>
    <property type="match status" value="1"/>
</dbReference>
<evidence type="ECO:0000256" key="3">
    <source>
        <dbReference type="ARBA" id="ARBA00022741"/>
    </source>
</evidence>
<dbReference type="SUPFAM" id="SSF56059">
    <property type="entry name" value="Glutathione synthetase ATP-binding domain-like"/>
    <property type="match status" value="1"/>
</dbReference>
<dbReference type="InterPro" id="IPR005481">
    <property type="entry name" value="BC-like_N"/>
</dbReference>
<dbReference type="Gene3D" id="2.40.50.100">
    <property type="match status" value="1"/>
</dbReference>
<keyword evidence="4 6" id="KW-0067">ATP-binding</keyword>
<dbReference type="SUPFAM" id="SSF51230">
    <property type="entry name" value="Single hybrid motif"/>
    <property type="match status" value="1"/>
</dbReference>
<keyword evidence="11" id="KW-1185">Reference proteome</keyword>
<keyword evidence="3 6" id="KW-0547">Nucleotide-binding</keyword>
<gene>
    <name evidence="10" type="ORF">QM012_004196</name>
</gene>
<dbReference type="EMBL" id="JASGXD010000002">
    <property type="protein sequence ID" value="KAK6007382.1"/>
    <property type="molecule type" value="Genomic_DNA"/>
</dbReference>
<dbReference type="Pfam" id="PF00364">
    <property type="entry name" value="Biotin_lipoyl"/>
    <property type="match status" value="1"/>
</dbReference>
<accession>A0ABR0TSJ8</accession>
<dbReference type="CDD" id="cd06850">
    <property type="entry name" value="biotinyl_domain"/>
    <property type="match status" value="1"/>
</dbReference>
<feature type="domain" description="Biotin carboxylation" evidence="9">
    <location>
        <begin position="9"/>
        <end position="457"/>
    </location>
</feature>
<dbReference type="InterPro" id="IPR000089">
    <property type="entry name" value="Biotin_lipoyl"/>
</dbReference>
<reference evidence="10 11" key="1">
    <citation type="submission" date="2023-11" db="EMBL/GenBank/DDBJ databases">
        <title>Draft genome sequence and annotation of the polyextremotolerant black yeast-like fungus Aureobasidium pullulans NRRL 62042.</title>
        <authorList>
            <person name="Dielentheis-Frenken M.R.E."/>
            <person name="Wibberg D."/>
            <person name="Blank L.M."/>
            <person name="Tiso T."/>
        </authorList>
    </citation>
    <scope>NUCLEOTIDE SEQUENCE [LARGE SCALE GENOMIC DNA]</scope>
    <source>
        <strain evidence="10 11">NRRL 62042</strain>
    </source>
</reference>
<keyword evidence="5" id="KW-0092">Biotin</keyword>
<comment type="cofactor">
    <cofactor evidence="1">
        <name>biotin</name>
        <dbReference type="ChEBI" id="CHEBI:57586"/>
    </cofactor>
</comment>
<sequence length="664" mass="72138">MPTTTIQQPIKKLLVVNRGEIAIRILQSVRELPSPPETYCLYTSNDSTHVSLGRPNHAIEIPSPATYMDIPALVQLVKDRGIDAVHPGYGFLSESPEFARQMWEQAGCMVIGPGSDILDTTGDKLEAKKLAAQFDVPVLPAMTSPSQNVEDISMFANKVGLPVMIKAADGGGGRGIRLVREATELQTAVQRCIAESPSGKVFAEKAAVDGFKHIEIQIIGDGNGGVKHVWERDCSMQRRFQKIVEIAPAVVEDRSTVVHVIAAAMRIAQGVNYLGLGTFEFLVDVDKKEFYFLEINPRIQVEHTISESIAVVDLVHEQLLLAQGFTSHTADLPIAADEKPPSRYSVQLRLCAEDPNANFSLSTGNITQARFPSGNGVRVDSHIVRGASVGSDFDNLLAKIIVTASSWQSVVAKARRALEETEIVGVKTNLSLLRAIVADQEFESGTADNRWLEKNVSRLLGAGERISERIQNENIGLPAVNDPASQINSGGAVGGALLRKGNAWSLSLSPVVSSEEKAGRSHHVKIEKVLRNDFPETLSAVVAISTSGAGSQTYKMSLESTDATQAAVNSKHKKGDASDKRHIILPMNGKLVEMLVEAGEEVEEGQVIAFVRQMKMELEVRSPRSGMIIWALELEDDEGDDVEQGVLLAVLKDEHPSDARRHKL</sequence>
<dbReference type="InterPro" id="IPR005479">
    <property type="entry name" value="CPAse_ATP-bd"/>
</dbReference>
<evidence type="ECO:0000256" key="1">
    <source>
        <dbReference type="ARBA" id="ARBA00001953"/>
    </source>
</evidence>
<protein>
    <submittedName>
        <fullName evidence="10">Uncharacterized protein</fullName>
    </submittedName>
</protein>
<dbReference type="InterPro" id="IPR005482">
    <property type="entry name" value="Biotin_COase_C"/>
</dbReference>
<dbReference type="Pfam" id="PF00289">
    <property type="entry name" value="Biotin_carb_N"/>
    <property type="match status" value="1"/>
</dbReference>